<dbReference type="AlphaFoldDB" id="X1KAV5"/>
<dbReference type="InterPro" id="IPR011766">
    <property type="entry name" value="TPP_enzyme_TPP-bd"/>
</dbReference>
<dbReference type="Pfam" id="PF02775">
    <property type="entry name" value="TPP_enzyme_C"/>
    <property type="match status" value="1"/>
</dbReference>
<dbReference type="InterPro" id="IPR045025">
    <property type="entry name" value="HACL1-like"/>
</dbReference>
<protein>
    <recommendedName>
        <fullName evidence="2">4Fe-4S ferredoxin-type domain-containing protein</fullName>
    </recommendedName>
</protein>
<dbReference type="InterPro" id="IPR029061">
    <property type="entry name" value="THDP-binding"/>
</dbReference>
<dbReference type="EMBL" id="BARV01000969">
    <property type="protein sequence ID" value="GAH90765.1"/>
    <property type="molecule type" value="Genomic_DNA"/>
</dbReference>
<dbReference type="GO" id="GO:0003824">
    <property type="term" value="F:catalytic activity"/>
    <property type="evidence" value="ECO:0007669"/>
    <property type="project" value="InterPro"/>
</dbReference>
<feature type="domain" description="4Fe-4S ferredoxin-type" evidence="2">
    <location>
        <begin position="163"/>
        <end position="192"/>
    </location>
</feature>
<evidence type="ECO:0000259" key="2">
    <source>
        <dbReference type="PROSITE" id="PS51379"/>
    </source>
</evidence>
<proteinExistence type="predicted"/>
<reference evidence="3" key="1">
    <citation type="journal article" date="2014" name="Front. Microbiol.">
        <title>High frequency of phylogenetically diverse reductive dehalogenase-homologous genes in deep subseafloor sedimentary metagenomes.</title>
        <authorList>
            <person name="Kawai M."/>
            <person name="Futagami T."/>
            <person name="Toyoda A."/>
            <person name="Takaki Y."/>
            <person name="Nishi S."/>
            <person name="Hori S."/>
            <person name="Arai W."/>
            <person name="Tsubouchi T."/>
            <person name="Morono Y."/>
            <person name="Uchiyama I."/>
            <person name="Ito T."/>
            <person name="Fujiyama A."/>
            <person name="Inagaki F."/>
            <person name="Takami H."/>
        </authorList>
    </citation>
    <scope>NUCLEOTIDE SEQUENCE</scope>
    <source>
        <strain evidence="3">Expedition CK06-06</strain>
    </source>
</reference>
<dbReference type="PROSITE" id="PS51379">
    <property type="entry name" value="4FE4S_FER_2"/>
    <property type="match status" value="2"/>
</dbReference>
<gene>
    <name evidence="3" type="ORF">S06H3_03088</name>
</gene>
<sequence length="221" mass="23633">DIGCYTLAIAPPFEMADCNLSMGSSTGTGCGFARATEQKVIGFIGDSTFFHAGIPGLINAVHNRDKMMLVILDNRTTAATGGQPNPGMSLDGMGGTAPEVSIEEIVKAAGVGFIKTVDPFNLKRAEETFTEALQYDGIAVVIAKHPCAAMITDRERRRKGIHITFNINPDKCNRCMVCVREFACPAICVAQDGSINIDPTLCDGCGVCRQVCLEKAIEVRK</sequence>
<dbReference type="PANTHER" id="PTHR43710:SF7">
    <property type="entry name" value="INDOLEPYRUVATE OXIDOREDUCTASE SUBUNIT IORA"/>
    <property type="match status" value="1"/>
</dbReference>
<feature type="non-terminal residue" evidence="3">
    <location>
        <position position="1"/>
    </location>
</feature>
<dbReference type="CDD" id="cd02008">
    <property type="entry name" value="TPP_IOR_alpha"/>
    <property type="match status" value="1"/>
</dbReference>
<evidence type="ECO:0000256" key="1">
    <source>
        <dbReference type="ARBA" id="ARBA00022723"/>
    </source>
</evidence>
<dbReference type="SUPFAM" id="SSF54862">
    <property type="entry name" value="4Fe-4S ferredoxins"/>
    <property type="match status" value="1"/>
</dbReference>
<keyword evidence="1" id="KW-0479">Metal-binding</keyword>
<accession>X1KAV5</accession>
<dbReference type="Gene3D" id="3.30.70.20">
    <property type="match status" value="1"/>
</dbReference>
<dbReference type="Gene3D" id="3.40.50.970">
    <property type="match status" value="1"/>
</dbReference>
<dbReference type="GO" id="GO:0046872">
    <property type="term" value="F:metal ion binding"/>
    <property type="evidence" value="ECO:0007669"/>
    <property type="project" value="UniProtKB-KW"/>
</dbReference>
<dbReference type="PANTHER" id="PTHR43710">
    <property type="entry name" value="2-HYDROXYACYL-COA LYASE"/>
    <property type="match status" value="1"/>
</dbReference>
<dbReference type="SUPFAM" id="SSF52518">
    <property type="entry name" value="Thiamin diphosphate-binding fold (THDP-binding)"/>
    <property type="match status" value="1"/>
</dbReference>
<organism evidence="3">
    <name type="scientific">marine sediment metagenome</name>
    <dbReference type="NCBI Taxonomy" id="412755"/>
    <lineage>
        <taxon>unclassified sequences</taxon>
        <taxon>metagenomes</taxon>
        <taxon>ecological metagenomes</taxon>
    </lineage>
</organism>
<feature type="domain" description="4Fe-4S ferredoxin-type" evidence="2">
    <location>
        <begin position="193"/>
        <end position="221"/>
    </location>
</feature>
<comment type="caution">
    <text evidence="3">The sequence shown here is derived from an EMBL/GenBank/DDBJ whole genome shotgun (WGS) entry which is preliminary data.</text>
</comment>
<dbReference type="InterPro" id="IPR017896">
    <property type="entry name" value="4Fe4S_Fe-S-bd"/>
</dbReference>
<name>X1KAV5_9ZZZZ</name>
<evidence type="ECO:0000313" key="3">
    <source>
        <dbReference type="EMBL" id="GAH90765.1"/>
    </source>
</evidence>
<dbReference type="GO" id="GO:0030976">
    <property type="term" value="F:thiamine pyrophosphate binding"/>
    <property type="evidence" value="ECO:0007669"/>
    <property type="project" value="InterPro"/>
</dbReference>